<keyword evidence="5" id="KW-1185">Reference proteome</keyword>
<dbReference type="InterPro" id="IPR036521">
    <property type="entry name" value="SRP19-like_sf"/>
</dbReference>
<name>A0A075LVI4_9EURY</name>
<dbReference type="KEGG" id="ppac:PAP_00180"/>
<keyword evidence="3" id="KW-0687">Ribonucleoprotein</keyword>
<dbReference type="eggNOG" id="arCOG01217">
    <property type="taxonomic scope" value="Archaea"/>
</dbReference>
<dbReference type="RefSeq" id="WP_048163940.1">
    <property type="nucleotide sequence ID" value="NZ_CP006019.1"/>
</dbReference>
<dbReference type="Proteomes" id="UP000027981">
    <property type="component" value="Chromosome"/>
</dbReference>
<dbReference type="HOGENOM" id="CLU_169299_1_0_2"/>
<reference evidence="4 5" key="2">
    <citation type="journal article" date="2015" name="Genome Announc.">
        <title>Complete Genome Sequence of Hyperthermophilic Piezophilic Archaeon Palaeococcus pacificus DY20341T, Isolated from Deep-Sea Hydrothermal Sediments.</title>
        <authorList>
            <person name="Zeng X."/>
            <person name="Jebbar M."/>
            <person name="Shao Z."/>
        </authorList>
    </citation>
    <scope>NUCLEOTIDE SEQUENCE [LARGE SCALE GENOMIC DNA]</scope>
    <source>
        <strain evidence="4 5">DY20341</strain>
    </source>
</reference>
<dbReference type="Gene3D" id="3.30.56.30">
    <property type="entry name" value="Signal recognition particle, SRP19-like subunit"/>
    <property type="match status" value="1"/>
</dbReference>
<dbReference type="OrthoDB" id="56356at2157"/>
<dbReference type="GeneID" id="24841170"/>
<dbReference type="Pfam" id="PF01922">
    <property type="entry name" value="SRP19"/>
    <property type="match status" value="1"/>
</dbReference>
<dbReference type="GO" id="GO:0006614">
    <property type="term" value="P:SRP-dependent cotranslational protein targeting to membrane"/>
    <property type="evidence" value="ECO:0007669"/>
    <property type="project" value="InterPro"/>
</dbReference>
<evidence type="ECO:0000313" key="5">
    <source>
        <dbReference type="Proteomes" id="UP000027981"/>
    </source>
</evidence>
<keyword evidence="2" id="KW-0733">Signal recognition particle</keyword>
<sequence length="102" mass="12006">MKKFVIWPNEIDARLSKKYGRQVSKTSAVSTPKLKEIVDAIRYIDAKIIEIDENKLNPRLSGLDEEFKIRGMIKVESRYGKSETLRLIAEKIKEFRKPKKRR</sequence>
<gene>
    <name evidence="4" type="ORF">PAP_00180</name>
</gene>
<evidence type="ECO:0000256" key="1">
    <source>
        <dbReference type="ARBA" id="ARBA00022490"/>
    </source>
</evidence>
<dbReference type="InterPro" id="IPR002778">
    <property type="entry name" value="Signal_recog_particle_SRP19"/>
</dbReference>
<dbReference type="SUPFAM" id="SSF69695">
    <property type="entry name" value="SRP19"/>
    <property type="match status" value="1"/>
</dbReference>
<reference evidence="5" key="1">
    <citation type="submission" date="2013-06" db="EMBL/GenBank/DDBJ databases">
        <title>Complete Genome Sequence of Hyperthermophilic Palaeococcus pacificus DY20341T, Isolated from a Deep-Sea Hydrothermal Sediments.</title>
        <authorList>
            <person name="Zeng X."/>
            <person name="Shao Z."/>
        </authorList>
    </citation>
    <scope>NUCLEOTIDE SEQUENCE [LARGE SCALE GENOMIC DNA]</scope>
    <source>
        <strain evidence="5">DY20341</strain>
    </source>
</reference>
<evidence type="ECO:0008006" key="6">
    <source>
        <dbReference type="Google" id="ProtNLM"/>
    </source>
</evidence>
<dbReference type="STRING" id="1343739.PAP_00180"/>
<dbReference type="NCBIfam" id="NF002993">
    <property type="entry name" value="PRK03745.1"/>
    <property type="match status" value="1"/>
</dbReference>
<organism evidence="4 5">
    <name type="scientific">Palaeococcus pacificus DY20341</name>
    <dbReference type="NCBI Taxonomy" id="1343739"/>
    <lineage>
        <taxon>Archaea</taxon>
        <taxon>Methanobacteriati</taxon>
        <taxon>Methanobacteriota</taxon>
        <taxon>Thermococci</taxon>
        <taxon>Thermococcales</taxon>
        <taxon>Thermococcaceae</taxon>
        <taxon>Palaeococcus</taxon>
    </lineage>
</organism>
<dbReference type="GO" id="GO:0008312">
    <property type="term" value="F:7S RNA binding"/>
    <property type="evidence" value="ECO:0007669"/>
    <property type="project" value="InterPro"/>
</dbReference>
<dbReference type="GO" id="GO:0048500">
    <property type="term" value="C:signal recognition particle"/>
    <property type="evidence" value="ECO:0007669"/>
    <property type="project" value="InterPro"/>
</dbReference>
<evidence type="ECO:0000256" key="2">
    <source>
        <dbReference type="ARBA" id="ARBA00023135"/>
    </source>
</evidence>
<protein>
    <recommendedName>
        <fullName evidence="6">SRP19</fullName>
    </recommendedName>
</protein>
<evidence type="ECO:0000256" key="3">
    <source>
        <dbReference type="ARBA" id="ARBA00023274"/>
    </source>
</evidence>
<evidence type="ECO:0000313" key="4">
    <source>
        <dbReference type="EMBL" id="AIF68483.1"/>
    </source>
</evidence>
<accession>A0A075LVI4</accession>
<proteinExistence type="predicted"/>
<dbReference type="AlphaFoldDB" id="A0A075LVI4"/>
<keyword evidence="1" id="KW-0963">Cytoplasm</keyword>
<dbReference type="EMBL" id="CP006019">
    <property type="protein sequence ID" value="AIF68483.1"/>
    <property type="molecule type" value="Genomic_DNA"/>
</dbReference>